<dbReference type="AlphaFoldDB" id="A0A2M7AXS7"/>
<dbReference type="Gene3D" id="3.10.450.530">
    <property type="entry name" value="Ribonuclease toxin, BrnT, of type II toxin-antitoxin system"/>
    <property type="match status" value="1"/>
</dbReference>
<gene>
    <name evidence="1" type="ORF">COS76_00705</name>
</gene>
<organism evidence="1 2">
    <name type="scientific">Candidatus Portnoybacteria bacterium CG06_land_8_20_14_3_00_39_12</name>
    <dbReference type="NCBI Taxonomy" id="1974809"/>
    <lineage>
        <taxon>Bacteria</taxon>
        <taxon>Candidatus Portnoyibacteriota</taxon>
    </lineage>
</organism>
<dbReference type="EMBL" id="PEVY01000015">
    <property type="protein sequence ID" value="PIU75441.1"/>
    <property type="molecule type" value="Genomic_DNA"/>
</dbReference>
<name>A0A2M7AXS7_9BACT</name>
<evidence type="ECO:0000313" key="2">
    <source>
        <dbReference type="Proteomes" id="UP000228775"/>
    </source>
</evidence>
<dbReference type="InterPro" id="IPR038573">
    <property type="entry name" value="BrnT_sf"/>
</dbReference>
<proteinExistence type="predicted"/>
<dbReference type="Proteomes" id="UP000228775">
    <property type="component" value="Unassembled WGS sequence"/>
</dbReference>
<accession>A0A2M7AXS7</accession>
<protein>
    <submittedName>
        <fullName evidence="1">Toxin</fullName>
    </submittedName>
</protein>
<reference evidence="2" key="1">
    <citation type="submission" date="2017-09" db="EMBL/GenBank/DDBJ databases">
        <title>Depth-based differentiation of microbial function through sediment-hosted aquifers and enrichment of novel symbionts in the deep terrestrial subsurface.</title>
        <authorList>
            <person name="Probst A.J."/>
            <person name="Ladd B."/>
            <person name="Jarett J.K."/>
            <person name="Geller-Mcgrath D.E."/>
            <person name="Sieber C.M.K."/>
            <person name="Emerson J.B."/>
            <person name="Anantharaman K."/>
            <person name="Thomas B.C."/>
            <person name="Malmstrom R."/>
            <person name="Stieglmeier M."/>
            <person name="Klingl A."/>
            <person name="Woyke T."/>
            <person name="Ryan C.M."/>
            <person name="Banfield J.F."/>
        </authorList>
    </citation>
    <scope>NUCLEOTIDE SEQUENCE [LARGE SCALE GENOMIC DNA]</scope>
</reference>
<evidence type="ECO:0000313" key="1">
    <source>
        <dbReference type="EMBL" id="PIU75441.1"/>
    </source>
</evidence>
<comment type="caution">
    <text evidence="1">The sequence shown here is derived from an EMBL/GenBank/DDBJ whole genome shotgun (WGS) entry which is preliminary data.</text>
</comment>
<sequence length="91" mass="10919">MKYFDWDPQKNKELKEKRGVSFEEAILAIQSGNLLNTRKNPNQEKYPNQKLFIININNYVFVILFGEDNEKYFLKTIIPSRKETKKYLSKK</sequence>